<gene>
    <name evidence="1" type="ORF">A3B10_01765</name>
</gene>
<dbReference type="EMBL" id="MFFB01000005">
    <property type="protein sequence ID" value="OGE96394.1"/>
    <property type="molecule type" value="Genomic_DNA"/>
</dbReference>
<name>A0A1F5Q2P6_9BACT</name>
<dbReference type="Proteomes" id="UP000177281">
    <property type="component" value="Unassembled WGS sequence"/>
</dbReference>
<protein>
    <submittedName>
        <fullName evidence="1">Uncharacterized protein</fullName>
    </submittedName>
</protein>
<dbReference type="AlphaFoldDB" id="A0A1F5Q2P6"/>
<sequence>MKNRVRKNERALVGEGFSLIRPVSEPPNPLVRFLIEPDDESLSPEAKEFFSQIVANMSEKELRYVLKLCERQLRVHYLCSKFDAPPKLAGELDKLDLARRGVAASNWPTLLCRMH</sequence>
<proteinExistence type="predicted"/>
<organism evidence="1 2">
    <name type="scientific">Candidatus Doudnabacteria bacterium RIFCSPLOWO2_01_FULL_44_21</name>
    <dbReference type="NCBI Taxonomy" id="1817841"/>
    <lineage>
        <taxon>Bacteria</taxon>
        <taxon>Candidatus Doudnaibacteriota</taxon>
    </lineage>
</organism>
<evidence type="ECO:0000313" key="2">
    <source>
        <dbReference type="Proteomes" id="UP000177281"/>
    </source>
</evidence>
<evidence type="ECO:0000313" key="1">
    <source>
        <dbReference type="EMBL" id="OGE96394.1"/>
    </source>
</evidence>
<accession>A0A1F5Q2P6</accession>
<comment type="caution">
    <text evidence="1">The sequence shown here is derived from an EMBL/GenBank/DDBJ whole genome shotgun (WGS) entry which is preliminary data.</text>
</comment>
<reference evidence="1 2" key="1">
    <citation type="journal article" date="2016" name="Nat. Commun.">
        <title>Thousands of microbial genomes shed light on interconnected biogeochemical processes in an aquifer system.</title>
        <authorList>
            <person name="Anantharaman K."/>
            <person name="Brown C.T."/>
            <person name="Hug L.A."/>
            <person name="Sharon I."/>
            <person name="Castelle C.J."/>
            <person name="Probst A.J."/>
            <person name="Thomas B.C."/>
            <person name="Singh A."/>
            <person name="Wilkins M.J."/>
            <person name="Karaoz U."/>
            <person name="Brodie E.L."/>
            <person name="Williams K.H."/>
            <person name="Hubbard S.S."/>
            <person name="Banfield J.F."/>
        </authorList>
    </citation>
    <scope>NUCLEOTIDE SEQUENCE [LARGE SCALE GENOMIC DNA]</scope>
</reference>